<dbReference type="AlphaFoldDB" id="A0A937W799"/>
<dbReference type="PANTHER" id="PTHR33841:SF1">
    <property type="entry name" value="DNA METHYLTRANSFERASE A"/>
    <property type="match status" value="1"/>
</dbReference>
<protein>
    <recommendedName>
        <fullName evidence="1">site-specific DNA-methyltransferase (adenine-specific)</fullName>
        <ecNumber evidence="1">2.1.1.72</ecNumber>
    </recommendedName>
</protein>
<comment type="caution">
    <text evidence="6">The sequence shown here is derived from an EMBL/GenBank/DDBJ whole genome shotgun (WGS) entry which is preliminary data.</text>
</comment>
<evidence type="ECO:0000256" key="3">
    <source>
        <dbReference type="ARBA" id="ARBA00022679"/>
    </source>
</evidence>
<feature type="non-terminal residue" evidence="6">
    <location>
        <position position="510"/>
    </location>
</feature>
<proteinExistence type="predicted"/>
<evidence type="ECO:0000256" key="1">
    <source>
        <dbReference type="ARBA" id="ARBA00011900"/>
    </source>
</evidence>
<dbReference type="EC" id="2.1.1.72" evidence="1"/>
<evidence type="ECO:0000256" key="4">
    <source>
        <dbReference type="ARBA" id="ARBA00047942"/>
    </source>
</evidence>
<dbReference type="Pfam" id="PF20464">
    <property type="entry name" value="MmeI_N"/>
    <property type="match status" value="1"/>
</dbReference>
<reference evidence="6" key="1">
    <citation type="submission" date="2019-03" db="EMBL/GenBank/DDBJ databases">
        <title>Lake Tanganyika Metagenome-Assembled Genomes (MAGs).</title>
        <authorList>
            <person name="Tran P."/>
        </authorList>
    </citation>
    <scope>NUCLEOTIDE SEQUENCE</scope>
    <source>
        <strain evidence="6">K_DeepCast_65m_m2_066</strain>
    </source>
</reference>
<dbReference type="Proteomes" id="UP000712673">
    <property type="component" value="Unassembled WGS sequence"/>
</dbReference>
<feature type="domain" description="MmeI-like N-terminal" evidence="5">
    <location>
        <begin position="145"/>
        <end position="258"/>
    </location>
</feature>
<dbReference type="GO" id="GO:0009007">
    <property type="term" value="F:site-specific DNA-methyltransferase (adenine-specific) activity"/>
    <property type="evidence" value="ECO:0007669"/>
    <property type="project" value="UniProtKB-EC"/>
</dbReference>
<dbReference type="PANTHER" id="PTHR33841">
    <property type="entry name" value="DNA METHYLTRANSFERASE YEEA-RELATED"/>
    <property type="match status" value="1"/>
</dbReference>
<sequence>MDTEYLAHREWLGYVQPVGLVVSIPALLAAQAHVNRHIAPEHQRLLAYLPRDRDDDVMPEIRDLAAFTQRVLAWEPDDLIAIPDVATLPEELAALEVVLPEYHETLRPTYGVREFAPRAGHTPWLMLIQCLPTGTNLDAPLAASERHWQASPQARCERLLRETGVPIGLLVNGTHLRLIYAPRGESSGYITFSVAEMVQVAGRPIFAGFHLLLTAERLFSLPEHQRLPAILAESRKYQNTVSTQLAEQVLAALYELVRGFQAANDQQHGALLQAVLATDPNHVYAGLLTVLMRLVFILYAEDRGLLPSAPLYTNSYGVTGLFERLREDAGQHPDTMDLRYGAWAQLLALFRLIYDGGRHGALRLPARQGYLFDPDRYPFLEGRPYDARRGAAEPCDLPHIADGVLFRVLTNLLILDGERLSYRALDVEQIGSVYEAVMGFRLEVAQGRSIAIKPVKAHGAPTTINLEALLAARPQERGKWLAEQTDQKLTGQVADALKSAASIEDLLAAL</sequence>
<evidence type="ECO:0000259" key="5">
    <source>
        <dbReference type="Pfam" id="PF20464"/>
    </source>
</evidence>
<evidence type="ECO:0000256" key="2">
    <source>
        <dbReference type="ARBA" id="ARBA00022603"/>
    </source>
</evidence>
<comment type="catalytic activity">
    <reaction evidence="4">
        <text>a 2'-deoxyadenosine in DNA + S-adenosyl-L-methionine = an N(6)-methyl-2'-deoxyadenosine in DNA + S-adenosyl-L-homocysteine + H(+)</text>
        <dbReference type="Rhea" id="RHEA:15197"/>
        <dbReference type="Rhea" id="RHEA-COMP:12418"/>
        <dbReference type="Rhea" id="RHEA-COMP:12419"/>
        <dbReference type="ChEBI" id="CHEBI:15378"/>
        <dbReference type="ChEBI" id="CHEBI:57856"/>
        <dbReference type="ChEBI" id="CHEBI:59789"/>
        <dbReference type="ChEBI" id="CHEBI:90615"/>
        <dbReference type="ChEBI" id="CHEBI:90616"/>
        <dbReference type="EC" id="2.1.1.72"/>
    </reaction>
</comment>
<dbReference type="EMBL" id="VGLS01000885">
    <property type="protein sequence ID" value="MBM3226372.1"/>
    <property type="molecule type" value="Genomic_DNA"/>
</dbReference>
<organism evidence="6 7">
    <name type="scientific">Tectimicrobiota bacterium</name>
    <dbReference type="NCBI Taxonomy" id="2528274"/>
    <lineage>
        <taxon>Bacteria</taxon>
        <taxon>Pseudomonadati</taxon>
        <taxon>Nitrospinota/Tectimicrobiota group</taxon>
        <taxon>Candidatus Tectimicrobiota</taxon>
    </lineage>
</organism>
<dbReference type="GO" id="GO:0032259">
    <property type="term" value="P:methylation"/>
    <property type="evidence" value="ECO:0007669"/>
    <property type="project" value="UniProtKB-KW"/>
</dbReference>
<keyword evidence="3" id="KW-0808">Transferase</keyword>
<keyword evidence="2 6" id="KW-0489">Methyltransferase</keyword>
<accession>A0A937W799</accession>
<evidence type="ECO:0000313" key="6">
    <source>
        <dbReference type="EMBL" id="MBM3226372.1"/>
    </source>
</evidence>
<name>A0A937W799_UNCTE</name>
<gene>
    <name evidence="6" type="ORF">FJZ47_21625</name>
</gene>
<evidence type="ECO:0000313" key="7">
    <source>
        <dbReference type="Proteomes" id="UP000712673"/>
    </source>
</evidence>
<dbReference type="InterPro" id="IPR046817">
    <property type="entry name" value="MmeI_N"/>
</dbReference>
<dbReference type="InterPro" id="IPR050953">
    <property type="entry name" value="N4_N6_ade-DNA_methylase"/>
</dbReference>